<keyword evidence="1" id="KW-1133">Transmembrane helix</keyword>
<feature type="transmembrane region" description="Helical" evidence="1">
    <location>
        <begin position="6"/>
        <end position="29"/>
    </location>
</feature>
<dbReference type="RefSeq" id="WP_204802578.1">
    <property type="nucleotide sequence ID" value="NZ_JACSNS010000009.1"/>
</dbReference>
<evidence type="ECO:0000313" key="3">
    <source>
        <dbReference type="Proteomes" id="UP000719500"/>
    </source>
</evidence>
<comment type="caution">
    <text evidence="2">The sequence shown here is derived from an EMBL/GenBank/DDBJ whole genome shotgun (WGS) entry which is preliminary data.</text>
</comment>
<accession>A0ABS2FTW6</accession>
<evidence type="ECO:0000256" key="1">
    <source>
        <dbReference type="SAM" id="Phobius"/>
    </source>
</evidence>
<protein>
    <submittedName>
        <fullName evidence="2">Uncharacterized protein</fullName>
    </submittedName>
</protein>
<proteinExistence type="predicted"/>
<evidence type="ECO:0000313" key="2">
    <source>
        <dbReference type="EMBL" id="MBM6850317.1"/>
    </source>
</evidence>
<keyword evidence="1" id="KW-0472">Membrane</keyword>
<reference evidence="2 3" key="1">
    <citation type="journal article" date="2021" name="Sci. Rep.">
        <title>The distribution of antibiotic resistance genes in chicken gut microbiota commensals.</title>
        <authorList>
            <person name="Juricova H."/>
            <person name="Matiasovicova J."/>
            <person name="Kubasova T."/>
            <person name="Cejkova D."/>
            <person name="Rychlik I."/>
        </authorList>
    </citation>
    <scope>NUCLEOTIDE SEQUENCE [LARGE SCALE GENOMIC DNA]</scope>
    <source>
        <strain evidence="2 3">An411</strain>
    </source>
</reference>
<organism evidence="2 3">
    <name type="scientific">Oscillibacter valericigenes</name>
    <dbReference type="NCBI Taxonomy" id="351091"/>
    <lineage>
        <taxon>Bacteria</taxon>
        <taxon>Bacillati</taxon>
        <taxon>Bacillota</taxon>
        <taxon>Clostridia</taxon>
        <taxon>Eubacteriales</taxon>
        <taxon>Oscillospiraceae</taxon>
        <taxon>Oscillibacter</taxon>
    </lineage>
</organism>
<sequence length="60" mass="6990">MPLSLGQMGAFLLALVMIFVVGRLWYALVETVKDALARRLFKRKEEPWHPLPPEEKEPRD</sequence>
<dbReference type="EMBL" id="JACSNX010000002">
    <property type="protein sequence ID" value="MBM6850317.1"/>
    <property type="molecule type" value="Genomic_DNA"/>
</dbReference>
<keyword evidence="1" id="KW-0812">Transmembrane</keyword>
<gene>
    <name evidence="2" type="ORF">H9X91_02540</name>
</gene>
<name>A0ABS2FTW6_9FIRM</name>
<dbReference type="Proteomes" id="UP000719500">
    <property type="component" value="Unassembled WGS sequence"/>
</dbReference>
<keyword evidence="3" id="KW-1185">Reference proteome</keyword>